<dbReference type="OrthoDB" id="7207122at2"/>
<name>A0A3D9FJT7_9SPHN</name>
<dbReference type="SUPFAM" id="SSF54427">
    <property type="entry name" value="NTF2-like"/>
    <property type="match status" value="1"/>
</dbReference>
<evidence type="ECO:0000313" key="2">
    <source>
        <dbReference type="EMBL" id="RED17356.1"/>
    </source>
</evidence>
<evidence type="ECO:0000259" key="1">
    <source>
        <dbReference type="Pfam" id="PF12680"/>
    </source>
</evidence>
<dbReference type="RefSeq" id="WP_116236641.1">
    <property type="nucleotide sequence ID" value="NZ_QRDP01000004.1"/>
</dbReference>
<dbReference type="AlphaFoldDB" id="A0A3D9FJT7"/>
<dbReference type="InterPro" id="IPR032710">
    <property type="entry name" value="NTF2-like_dom_sf"/>
</dbReference>
<protein>
    <submittedName>
        <fullName evidence="2">Ketosteroid isomerase-like protein</fullName>
    </submittedName>
</protein>
<gene>
    <name evidence="2" type="ORF">DFR46_2402</name>
</gene>
<comment type="caution">
    <text evidence="2">The sequence shown here is derived from an EMBL/GenBank/DDBJ whole genome shotgun (WGS) entry which is preliminary data.</text>
</comment>
<sequence length="128" mass="14769">MNEPAVRDLAKRFFDAIEQADVETVASCYTEDAIIWHNFDNAEQSREENLDTLRGMVTRISDRDYGDRRVETFEGGFVQQHVLRGTRKDGARLEMPAIIICRLRDGKIARLDEYLDSAHVAAFRKTFD</sequence>
<dbReference type="Gene3D" id="3.10.450.50">
    <property type="match status" value="1"/>
</dbReference>
<dbReference type="EMBL" id="QRDP01000004">
    <property type="protein sequence ID" value="RED17356.1"/>
    <property type="molecule type" value="Genomic_DNA"/>
</dbReference>
<dbReference type="InterPro" id="IPR037401">
    <property type="entry name" value="SnoaL-like"/>
</dbReference>
<reference evidence="2 3" key="1">
    <citation type="submission" date="2018-07" db="EMBL/GenBank/DDBJ databases">
        <title>Genomic Encyclopedia of Type Strains, Phase IV (KMG-IV): sequencing the most valuable type-strain genomes for metagenomic binning, comparative biology and taxonomic classification.</title>
        <authorList>
            <person name="Goeker M."/>
        </authorList>
    </citation>
    <scope>NUCLEOTIDE SEQUENCE [LARGE SCALE GENOMIC DNA]</scope>
    <source>
        <strain evidence="2 3">DSM 26725</strain>
    </source>
</reference>
<keyword evidence="2" id="KW-0413">Isomerase</keyword>
<dbReference type="Proteomes" id="UP000256310">
    <property type="component" value="Unassembled WGS sequence"/>
</dbReference>
<dbReference type="Pfam" id="PF12680">
    <property type="entry name" value="SnoaL_2"/>
    <property type="match status" value="1"/>
</dbReference>
<keyword evidence="3" id="KW-1185">Reference proteome</keyword>
<dbReference type="GO" id="GO:0016853">
    <property type="term" value="F:isomerase activity"/>
    <property type="evidence" value="ECO:0007669"/>
    <property type="project" value="UniProtKB-KW"/>
</dbReference>
<proteinExistence type="predicted"/>
<evidence type="ECO:0000313" key="3">
    <source>
        <dbReference type="Proteomes" id="UP000256310"/>
    </source>
</evidence>
<feature type="domain" description="SnoaL-like" evidence="1">
    <location>
        <begin position="11"/>
        <end position="110"/>
    </location>
</feature>
<organism evidence="2 3">
    <name type="scientific">Parasphingopyxis lamellibrachiae</name>
    <dbReference type="NCBI Taxonomy" id="680125"/>
    <lineage>
        <taxon>Bacteria</taxon>
        <taxon>Pseudomonadati</taxon>
        <taxon>Pseudomonadota</taxon>
        <taxon>Alphaproteobacteria</taxon>
        <taxon>Sphingomonadales</taxon>
        <taxon>Sphingomonadaceae</taxon>
        <taxon>Parasphingopyxis</taxon>
    </lineage>
</organism>
<accession>A0A3D9FJT7</accession>